<name>A0A9W6PVD3_9ACTN</name>
<dbReference type="Pfam" id="PF19054">
    <property type="entry name" value="DUF5753"/>
    <property type="match status" value="1"/>
</dbReference>
<dbReference type="InterPro" id="IPR010982">
    <property type="entry name" value="Lambda_DNA-bd_dom_sf"/>
</dbReference>
<dbReference type="AlphaFoldDB" id="A0A9W6PVD3"/>
<feature type="domain" description="HTH cro/C1-type" evidence="1">
    <location>
        <begin position="1"/>
        <end position="46"/>
    </location>
</feature>
<dbReference type="Gene3D" id="1.10.260.40">
    <property type="entry name" value="lambda repressor-like DNA-binding domains"/>
    <property type="match status" value="1"/>
</dbReference>
<keyword evidence="3" id="KW-1185">Reference proteome</keyword>
<reference evidence="2" key="1">
    <citation type="submission" date="2023-02" db="EMBL/GenBank/DDBJ databases">
        <title>Actinomadura rubrobrunea NBRC 14622.</title>
        <authorList>
            <person name="Ichikawa N."/>
            <person name="Sato H."/>
            <person name="Tonouchi N."/>
        </authorList>
    </citation>
    <scope>NUCLEOTIDE SEQUENCE</scope>
    <source>
        <strain evidence="2">NBRC 14622</strain>
    </source>
</reference>
<sequence length="264" mass="29587">MTQEQVARALEWSPSKVIRIEGGKNAITRTDLQALLMVYDVTSESRQERLQALARGAREPAWWNAYKGEVEDTFLNFVGYAAGASYIRGFHGTVVPGLLQTREYAEVLSTGMVSPTQQAFGVKLRMQRQEELARRENPPRQYYIMDEAVIRRHVGISADPAIMPTQLRHIADTVENDDLIKVRVIPFSRGAHLGLYGPFTLLEFEGGLGDVLYLEGRPGNSVMITGDDSRIAEYRDNFETLLDEALPVEESLALIRQAAEDLMA</sequence>
<gene>
    <name evidence="2" type="ORF">Arub01_25710</name>
</gene>
<protein>
    <submittedName>
        <fullName evidence="2">Transcriptional regulator</fullName>
    </submittedName>
</protein>
<dbReference type="PROSITE" id="PS50943">
    <property type="entry name" value="HTH_CROC1"/>
    <property type="match status" value="1"/>
</dbReference>
<organism evidence="2 3">
    <name type="scientific">Actinomadura rubrobrunea</name>
    <dbReference type="NCBI Taxonomy" id="115335"/>
    <lineage>
        <taxon>Bacteria</taxon>
        <taxon>Bacillati</taxon>
        <taxon>Actinomycetota</taxon>
        <taxon>Actinomycetes</taxon>
        <taxon>Streptosporangiales</taxon>
        <taxon>Thermomonosporaceae</taxon>
        <taxon>Actinomadura</taxon>
    </lineage>
</organism>
<evidence type="ECO:0000313" key="2">
    <source>
        <dbReference type="EMBL" id="GLW64327.1"/>
    </source>
</evidence>
<dbReference type="Pfam" id="PF13560">
    <property type="entry name" value="HTH_31"/>
    <property type="match status" value="1"/>
</dbReference>
<dbReference type="SUPFAM" id="SSF47413">
    <property type="entry name" value="lambda repressor-like DNA-binding domains"/>
    <property type="match status" value="1"/>
</dbReference>
<dbReference type="EMBL" id="BSRZ01000005">
    <property type="protein sequence ID" value="GLW64327.1"/>
    <property type="molecule type" value="Genomic_DNA"/>
</dbReference>
<evidence type="ECO:0000313" key="3">
    <source>
        <dbReference type="Proteomes" id="UP001165124"/>
    </source>
</evidence>
<dbReference type="Proteomes" id="UP001165124">
    <property type="component" value="Unassembled WGS sequence"/>
</dbReference>
<comment type="caution">
    <text evidence="2">The sequence shown here is derived from an EMBL/GenBank/DDBJ whole genome shotgun (WGS) entry which is preliminary data.</text>
</comment>
<dbReference type="InterPro" id="IPR043917">
    <property type="entry name" value="DUF5753"/>
</dbReference>
<accession>A0A9W6PVD3</accession>
<dbReference type="GO" id="GO:0003677">
    <property type="term" value="F:DNA binding"/>
    <property type="evidence" value="ECO:0007669"/>
    <property type="project" value="InterPro"/>
</dbReference>
<proteinExistence type="predicted"/>
<dbReference type="InterPro" id="IPR001387">
    <property type="entry name" value="Cro/C1-type_HTH"/>
</dbReference>
<evidence type="ECO:0000259" key="1">
    <source>
        <dbReference type="PROSITE" id="PS50943"/>
    </source>
</evidence>
<dbReference type="CDD" id="cd00093">
    <property type="entry name" value="HTH_XRE"/>
    <property type="match status" value="1"/>
</dbReference>